<protein>
    <submittedName>
        <fullName evidence="2">Glycerol-3-phosphate acyltransferase</fullName>
        <ecNumber evidence="2">2.3.1.15</ecNumber>
    </submittedName>
</protein>
<dbReference type="EMBL" id="UGXG01000002">
    <property type="protein sequence ID" value="SUG50200.1"/>
    <property type="molecule type" value="Genomic_DNA"/>
</dbReference>
<evidence type="ECO:0000313" key="3">
    <source>
        <dbReference type="Proteomes" id="UP000254741"/>
    </source>
</evidence>
<sequence length="65" mass="7328">MLRGLSKLRNLGQGYVNFGEPMPLMTYLNQHVPEWRESIDPIEAIRPAWLTPTVNSIAADLDGAY</sequence>
<dbReference type="Proteomes" id="UP000254741">
    <property type="component" value="Unassembled WGS sequence"/>
</dbReference>
<dbReference type="InterPro" id="IPR045520">
    <property type="entry name" value="GPAT/DHAPAT_C"/>
</dbReference>
<reference evidence="2 3" key="1">
    <citation type="submission" date="2018-06" db="EMBL/GenBank/DDBJ databases">
        <authorList>
            <consortium name="Pathogen Informatics"/>
            <person name="Doyle S."/>
        </authorList>
    </citation>
    <scope>NUCLEOTIDE SEQUENCE [LARGE SCALE GENOMIC DNA]</scope>
    <source>
        <strain evidence="2 3">NCTC8297</strain>
    </source>
</reference>
<keyword evidence="2" id="KW-0012">Acyltransferase</keyword>
<evidence type="ECO:0000259" key="1">
    <source>
        <dbReference type="Pfam" id="PF19277"/>
    </source>
</evidence>
<gene>
    <name evidence="2" type="primary">plsB_4</name>
    <name evidence="2" type="ORF">NCTC8297_05567</name>
</gene>
<accession>A0A379TJ66</accession>
<dbReference type="Pfam" id="PF19277">
    <property type="entry name" value="GPAT_C"/>
    <property type="match status" value="1"/>
</dbReference>
<dbReference type="GO" id="GO:0004366">
    <property type="term" value="F:glycerol-3-phosphate O-acyltransferase activity"/>
    <property type="evidence" value="ECO:0007669"/>
    <property type="project" value="UniProtKB-EC"/>
</dbReference>
<proteinExistence type="predicted"/>
<dbReference type="EC" id="2.3.1.15" evidence="2"/>
<name>A0A379TJ66_SALER</name>
<keyword evidence="2" id="KW-0808">Transferase</keyword>
<feature type="domain" description="GPAT/DHAPAT C-terminal" evidence="1">
    <location>
        <begin position="1"/>
        <end position="59"/>
    </location>
</feature>
<dbReference type="AlphaFoldDB" id="A0A379TJ66"/>
<evidence type="ECO:0000313" key="2">
    <source>
        <dbReference type="EMBL" id="SUG50200.1"/>
    </source>
</evidence>
<organism evidence="2 3">
    <name type="scientific">Salmonella enterica subsp. arizonae</name>
    <dbReference type="NCBI Taxonomy" id="59203"/>
    <lineage>
        <taxon>Bacteria</taxon>
        <taxon>Pseudomonadati</taxon>
        <taxon>Pseudomonadota</taxon>
        <taxon>Gammaproteobacteria</taxon>
        <taxon>Enterobacterales</taxon>
        <taxon>Enterobacteriaceae</taxon>
        <taxon>Salmonella</taxon>
    </lineage>
</organism>